<dbReference type="InterPro" id="IPR058240">
    <property type="entry name" value="rSAM_sf"/>
</dbReference>
<dbReference type="CDD" id="cd02068">
    <property type="entry name" value="radical_SAM_B12_BD"/>
    <property type="match status" value="1"/>
</dbReference>
<dbReference type="Pfam" id="PF04055">
    <property type="entry name" value="Radical_SAM"/>
    <property type="match status" value="1"/>
</dbReference>
<accession>A0A6I2UVR8</accession>
<dbReference type="GO" id="GO:0003824">
    <property type="term" value="F:catalytic activity"/>
    <property type="evidence" value="ECO:0007669"/>
    <property type="project" value="InterPro"/>
</dbReference>
<comment type="cofactor">
    <cofactor evidence="1">
        <name>[4Fe-4S] cluster</name>
        <dbReference type="ChEBI" id="CHEBI:49883"/>
    </cofactor>
</comment>
<keyword evidence="9" id="KW-1185">Reference proteome</keyword>
<dbReference type="SMART" id="SM00729">
    <property type="entry name" value="Elp3"/>
    <property type="match status" value="1"/>
</dbReference>
<keyword evidence="3" id="KW-0479">Metal-binding</keyword>
<dbReference type="Pfam" id="PF13311">
    <property type="entry name" value="DUF4080"/>
    <property type="match status" value="1"/>
</dbReference>
<dbReference type="InterPro" id="IPR051198">
    <property type="entry name" value="BchE-like"/>
</dbReference>
<dbReference type="InterPro" id="IPR006158">
    <property type="entry name" value="Cobalamin-bd"/>
</dbReference>
<name>A0A6I2UVR8_9FIRM</name>
<feature type="domain" description="Radical SAM core" evidence="7">
    <location>
        <begin position="193"/>
        <end position="418"/>
    </location>
</feature>
<gene>
    <name evidence="8" type="ORF">FYJ78_09025</name>
</gene>
<sequence length="606" mass="69574">MKLALHSGYDNKAQASVVWLAINAKFPHTCPAVRYLREAVPGSRILELTINQPLSDLLGEIYENRPAVLGIACYIWNIRLVRDLLAILPDILPDTVIVCGGPEVSYETRAFMQEFPMVDYVVRGEGEECVPQLVDLLERSGFDCKAANGALDRCPVDGIAWHDASGRICEGAAVTVPDLSVLPFPYREDELETLSDRILYYETSRGCPFSCAYCLSCATAGVRFLPLPRVFRDLDRFTKHNVRQVKFVDRTFNANPSHFLPILKYIQALPSACRTNFHFEVAVDYLSEEVMEVLRCLPRGRVQLEIGIQSTNESVLRAVSRVNHWEKIQTNIARLMHFGNMHLHVDLIIGLPGEDMASFRRSFNDVFSLHTDMLQLGFLKFLKGASMMRLVRPYGYRYLSMAPYEVLSSDAMSYGDIRWLHSFEKVFELYYNAGRCRHTVSFLIAGAEGGDAFAFWRKFTDWWERQGFHRIGHSAKSLYGHLFHFARTCCGAGEEELDNLLRYDALTADGGRIRPALLRWTCEDRKTPADRFWRGPVEQVQRYLPDFSFTSWQNLRHRYRLEWFDFDVREAETGALPRRKTILLFDFTKEPVSCCPVSLDERDETE</sequence>
<dbReference type="SUPFAM" id="SSF102114">
    <property type="entry name" value="Radical SAM enzymes"/>
    <property type="match status" value="1"/>
</dbReference>
<evidence type="ECO:0000313" key="8">
    <source>
        <dbReference type="EMBL" id="MSV25317.1"/>
    </source>
</evidence>
<protein>
    <submittedName>
        <fullName evidence="8">DUF4080 domain-containing protein</fullName>
    </submittedName>
</protein>
<dbReference type="InterPro" id="IPR023404">
    <property type="entry name" value="rSAM_horseshoe"/>
</dbReference>
<dbReference type="SFLD" id="SFLDG01082">
    <property type="entry name" value="B12-binding_domain_containing"/>
    <property type="match status" value="1"/>
</dbReference>
<keyword evidence="5" id="KW-0411">Iron-sulfur</keyword>
<dbReference type="GO" id="GO:0031419">
    <property type="term" value="F:cobalamin binding"/>
    <property type="evidence" value="ECO:0007669"/>
    <property type="project" value="InterPro"/>
</dbReference>
<dbReference type="PANTHER" id="PTHR43409">
    <property type="entry name" value="ANAEROBIC MAGNESIUM-PROTOPORPHYRIN IX MONOMETHYL ESTER CYCLASE-RELATED"/>
    <property type="match status" value="1"/>
</dbReference>
<evidence type="ECO:0000256" key="2">
    <source>
        <dbReference type="ARBA" id="ARBA00022691"/>
    </source>
</evidence>
<dbReference type="InterPro" id="IPR034466">
    <property type="entry name" value="Methyltransferase_Class_B"/>
</dbReference>
<dbReference type="SFLD" id="SFLDG01123">
    <property type="entry name" value="methyltransferase_(Class_B)"/>
    <property type="match status" value="1"/>
</dbReference>
<keyword evidence="2" id="KW-0949">S-adenosyl-L-methionine</keyword>
<dbReference type="Gene3D" id="3.40.50.280">
    <property type="entry name" value="Cobalamin-binding domain"/>
    <property type="match status" value="1"/>
</dbReference>
<dbReference type="InterPro" id="IPR025288">
    <property type="entry name" value="DUF4080"/>
</dbReference>
<evidence type="ECO:0000256" key="1">
    <source>
        <dbReference type="ARBA" id="ARBA00001966"/>
    </source>
</evidence>
<dbReference type="SFLD" id="SFLDS00029">
    <property type="entry name" value="Radical_SAM"/>
    <property type="match status" value="1"/>
</dbReference>
<dbReference type="GO" id="GO:0051539">
    <property type="term" value="F:4 iron, 4 sulfur cluster binding"/>
    <property type="evidence" value="ECO:0007669"/>
    <property type="project" value="UniProtKB-KW"/>
</dbReference>
<reference evidence="8 9" key="1">
    <citation type="submission" date="2019-08" db="EMBL/GenBank/DDBJ databases">
        <title>In-depth cultivation of the pig gut microbiome towards novel bacterial diversity and tailored functional studies.</title>
        <authorList>
            <person name="Wylensek D."/>
            <person name="Hitch T.C.A."/>
            <person name="Clavel T."/>
        </authorList>
    </citation>
    <scope>NUCLEOTIDE SEQUENCE [LARGE SCALE GENOMIC DNA]</scope>
    <source>
        <strain evidence="9">WCA-380-WT-3B3</strain>
    </source>
</reference>
<dbReference type="Pfam" id="PF02310">
    <property type="entry name" value="B12-binding"/>
    <property type="match status" value="1"/>
</dbReference>
<dbReference type="Gene3D" id="3.80.30.20">
    <property type="entry name" value="tm_1862 like domain"/>
    <property type="match status" value="1"/>
</dbReference>
<dbReference type="InterPro" id="IPR007197">
    <property type="entry name" value="rSAM"/>
</dbReference>
<proteinExistence type="predicted"/>
<dbReference type="InterPro" id="IPR006638">
    <property type="entry name" value="Elp3/MiaA/NifB-like_rSAM"/>
</dbReference>
<dbReference type="PANTHER" id="PTHR43409:SF16">
    <property type="entry name" value="SLR0320 PROTEIN"/>
    <property type="match status" value="1"/>
</dbReference>
<dbReference type="AlphaFoldDB" id="A0A6I2UVR8"/>
<dbReference type="Proteomes" id="UP000430222">
    <property type="component" value="Unassembled WGS sequence"/>
</dbReference>
<comment type="caution">
    <text evidence="8">The sequence shown here is derived from an EMBL/GenBank/DDBJ whole genome shotgun (WGS) entry which is preliminary data.</text>
</comment>
<evidence type="ECO:0000256" key="4">
    <source>
        <dbReference type="ARBA" id="ARBA00023004"/>
    </source>
</evidence>
<organism evidence="8 9">
    <name type="scientific">Selenomonas montiformis</name>
    <dbReference type="NCBI Taxonomy" id="2652285"/>
    <lineage>
        <taxon>Bacteria</taxon>
        <taxon>Bacillati</taxon>
        <taxon>Bacillota</taxon>
        <taxon>Negativicutes</taxon>
        <taxon>Selenomonadales</taxon>
        <taxon>Selenomonadaceae</taxon>
        <taxon>Selenomonas</taxon>
    </lineage>
</organism>
<feature type="domain" description="B12-binding" evidence="6">
    <location>
        <begin position="1"/>
        <end position="144"/>
    </location>
</feature>
<evidence type="ECO:0000313" key="9">
    <source>
        <dbReference type="Proteomes" id="UP000430222"/>
    </source>
</evidence>
<dbReference type="EMBL" id="VUNL01000009">
    <property type="protein sequence ID" value="MSV25317.1"/>
    <property type="molecule type" value="Genomic_DNA"/>
</dbReference>
<evidence type="ECO:0000256" key="5">
    <source>
        <dbReference type="ARBA" id="ARBA00023014"/>
    </source>
</evidence>
<dbReference type="GO" id="GO:0046872">
    <property type="term" value="F:metal ion binding"/>
    <property type="evidence" value="ECO:0007669"/>
    <property type="project" value="UniProtKB-KW"/>
</dbReference>
<dbReference type="PROSITE" id="PS51918">
    <property type="entry name" value="RADICAL_SAM"/>
    <property type="match status" value="1"/>
</dbReference>
<evidence type="ECO:0000259" key="7">
    <source>
        <dbReference type="PROSITE" id="PS51918"/>
    </source>
</evidence>
<evidence type="ECO:0000259" key="6">
    <source>
        <dbReference type="PROSITE" id="PS51332"/>
    </source>
</evidence>
<keyword evidence="4" id="KW-0408">Iron</keyword>
<evidence type="ECO:0000256" key="3">
    <source>
        <dbReference type="ARBA" id="ARBA00022723"/>
    </source>
</evidence>
<dbReference type="PROSITE" id="PS51332">
    <property type="entry name" value="B12_BINDING"/>
    <property type="match status" value="1"/>
</dbReference>
<dbReference type="GO" id="GO:0005829">
    <property type="term" value="C:cytosol"/>
    <property type="evidence" value="ECO:0007669"/>
    <property type="project" value="TreeGrafter"/>
</dbReference>